<evidence type="ECO:0000313" key="2">
    <source>
        <dbReference type="EMBL" id="KAF6744582.1"/>
    </source>
</evidence>
<feature type="region of interest" description="Disordered" evidence="1">
    <location>
        <begin position="98"/>
        <end position="127"/>
    </location>
</feature>
<dbReference type="EMBL" id="JACGCI010000118">
    <property type="protein sequence ID" value="KAF6744582.1"/>
    <property type="molecule type" value="Genomic_DNA"/>
</dbReference>
<dbReference type="AlphaFoldDB" id="A0A8H6HEB9"/>
<evidence type="ECO:0000256" key="1">
    <source>
        <dbReference type="SAM" id="MobiDB-lite"/>
    </source>
</evidence>
<feature type="compositionally biased region" description="Low complexity" evidence="1">
    <location>
        <begin position="116"/>
        <end position="127"/>
    </location>
</feature>
<name>A0A8H6HEB9_9AGAR</name>
<protein>
    <submittedName>
        <fullName evidence="2">Uncharacterized protein</fullName>
    </submittedName>
</protein>
<evidence type="ECO:0000313" key="3">
    <source>
        <dbReference type="Proteomes" id="UP000521943"/>
    </source>
</evidence>
<organism evidence="2 3">
    <name type="scientific">Ephemerocybe angulata</name>
    <dbReference type="NCBI Taxonomy" id="980116"/>
    <lineage>
        <taxon>Eukaryota</taxon>
        <taxon>Fungi</taxon>
        <taxon>Dikarya</taxon>
        <taxon>Basidiomycota</taxon>
        <taxon>Agaricomycotina</taxon>
        <taxon>Agaricomycetes</taxon>
        <taxon>Agaricomycetidae</taxon>
        <taxon>Agaricales</taxon>
        <taxon>Agaricineae</taxon>
        <taxon>Psathyrellaceae</taxon>
        <taxon>Ephemerocybe</taxon>
    </lineage>
</organism>
<reference evidence="2 3" key="1">
    <citation type="submission" date="2020-07" db="EMBL/GenBank/DDBJ databases">
        <title>Comparative genomics of pyrophilous fungi reveals a link between fire events and developmental genes.</title>
        <authorList>
            <consortium name="DOE Joint Genome Institute"/>
            <person name="Steindorff A.S."/>
            <person name="Carver A."/>
            <person name="Calhoun S."/>
            <person name="Stillman K."/>
            <person name="Liu H."/>
            <person name="Lipzen A."/>
            <person name="Pangilinan J."/>
            <person name="Labutti K."/>
            <person name="Bruns T.D."/>
            <person name="Grigoriev I.V."/>
        </authorList>
    </citation>
    <scope>NUCLEOTIDE SEQUENCE [LARGE SCALE GENOMIC DNA]</scope>
    <source>
        <strain evidence="2 3">CBS 144469</strain>
    </source>
</reference>
<dbReference type="Proteomes" id="UP000521943">
    <property type="component" value="Unassembled WGS sequence"/>
</dbReference>
<proteinExistence type="predicted"/>
<comment type="caution">
    <text evidence="2">The sequence shown here is derived from an EMBL/GenBank/DDBJ whole genome shotgun (WGS) entry which is preliminary data.</text>
</comment>
<dbReference type="OrthoDB" id="2979468at2759"/>
<accession>A0A8H6HEB9</accession>
<gene>
    <name evidence="2" type="ORF">DFP72DRAFT_928441</name>
</gene>
<keyword evidence="3" id="KW-1185">Reference proteome</keyword>
<sequence length="445" mass="49918">MSGFGVSRVREVEPRDDGELDNQELMYLRNLSRADLIALIEDERRGHKRRRYSDEENDDDRQSLIESLRSQLEDSERRNRELQTIVRQLQGELDDRRNRVTLPPILPPLMNRRSRTPGSSMSSGFSSLNLTPIDTRTSIATTISTNDLEFETINKVQSLNNHVVSTANSLSRRIRYNDLLLNVPDRKALDGVEASYVRATWLLGDRVANALYHQPLPKNAAERDPPSLLTQIVFEAIFAKWSAFILGYSDDTIDEAGNEASNWQRSLFALENTPANSEKWFASIMSCIHDVMMIAGWSFKKSSSTDSKIPLSPIILAIQNLRKSIEELSNSIQHVSVYVVRPGSVFNPMPDMMADAFASGPKRSIFGIKKRPSTSERVVATTGLGLQSRMERLAPRMPPLSPPKVILERTLLDAFSSSPELEEQPVRIRVGGGRSAAIAPVKCTI</sequence>